<gene>
    <name evidence="8" type="ORF">FJTKL_09877</name>
</gene>
<keyword evidence="2" id="KW-0349">Heme</keyword>
<dbReference type="EMBL" id="JBAWTH010000042">
    <property type="protein sequence ID" value="KAL2283563.1"/>
    <property type="molecule type" value="Genomic_DNA"/>
</dbReference>
<dbReference type="InterPro" id="IPR008254">
    <property type="entry name" value="Flavodoxin/NO_synth"/>
</dbReference>
<dbReference type="PANTHER" id="PTHR24291:SF50">
    <property type="entry name" value="BIFUNCTIONAL ALBAFLAVENONE MONOOXYGENASE_TERPENE SYNTHASE"/>
    <property type="match status" value="1"/>
</dbReference>
<dbReference type="SUPFAM" id="SSF48264">
    <property type="entry name" value="Cytochrome P450"/>
    <property type="match status" value="1"/>
</dbReference>
<dbReference type="Proteomes" id="UP001600888">
    <property type="component" value="Unassembled WGS sequence"/>
</dbReference>
<keyword evidence="3" id="KW-0479">Metal-binding</keyword>
<evidence type="ECO:0000256" key="3">
    <source>
        <dbReference type="ARBA" id="ARBA00022723"/>
    </source>
</evidence>
<feature type="domain" description="Flavodoxin-like" evidence="7">
    <location>
        <begin position="390"/>
        <end position="485"/>
    </location>
</feature>
<name>A0ABR4EM93_9PEZI</name>
<proteinExistence type="inferred from homology"/>
<dbReference type="InterPro" id="IPR001128">
    <property type="entry name" value="Cyt_P450"/>
</dbReference>
<dbReference type="Gene3D" id="3.40.50.360">
    <property type="match status" value="1"/>
</dbReference>
<dbReference type="PROSITE" id="PS50902">
    <property type="entry name" value="FLAVODOXIN_LIKE"/>
    <property type="match status" value="1"/>
</dbReference>
<evidence type="ECO:0000256" key="6">
    <source>
        <dbReference type="ARBA" id="ARBA00023033"/>
    </source>
</evidence>
<evidence type="ECO:0000313" key="9">
    <source>
        <dbReference type="Proteomes" id="UP001600888"/>
    </source>
</evidence>
<evidence type="ECO:0000256" key="4">
    <source>
        <dbReference type="ARBA" id="ARBA00023002"/>
    </source>
</evidence>
<dbReference type="PANTHER" id="PTHR24291">
    <property type="entry name" value="CYTOCHROME P450 FAMILY 4"/>
    <property type="match status" value="1"/>
</dbReference>
<evidence type="ECO:0000256" key="1">
    <source>
        <dbReference type="ARBA" id="ARBA00010617"/>
    </source>
</evidence>
<reference evidence="8 9" key="1">
    <citation type="submission" date="2024-03" db="EMBL/GenBank/DDBJ databases">
        <title>A high-quality draft genome sequence of Diaporthe vaccinii, a causative agent of upright dieback and viscid rot disease in cranberry plants.</title>
        <authorList>
            <person name="Sarrasin M."/>
            <person name="Lang B.F."/>
            <person name="Burger G."/>
        </authorList>
    </citation>
    <scope>NUCLEOTIDE SEQUENCE [LARGE SCALE GENOMIC DNA]</scope>
    <source>
        <strain evidence="8 9">IS7</strain>
    </source>
</reference>
<dbReference type="InterPro" id="IPR036396">
    <property type="entry name" value="Cyt_P450_sf"/>
</dbReference>
<evidence type="ECO:0000313" key="8">
    <source>
        <dbReference type="EMBL" id="KAL2283563.1"/>
    </source>
</evidence>
<dbReference type="InterPro" id="IPR050196">
    <property type="entry name" value="Cytochrome_P450_Monoox"/>
</dbReference>
<evidence type="ECO:0000256" key="2">
    <source>
        <dbReference type="ARBA" id="ARBA00022617"/>
    </source>
</evidence>
<protein>
    <recommendedName>
        <fullName evidence="7">Flavodoxin-like domain-containing protein</fullName>
    </recommendedName>
</protein>
<accession>A0ABR4EM93</accession>
<keyword evidence="9" id="KW-1185">Reference proteome</keyword>
<keyword evidence="6" id="KW-0503">Monooxygenase</keyword>
<dbReference type="InterPro" id="IPR002401">
    <property type="entry name" value="Cyt_P450_E_grp-I"/>
</dbReference>
<dbReference type="Gene3D" id="1.10.630.10">
    <property type="entry name" value="Cytochrome P450"/>
    <property type="match status" value="1"/>
</dbReference>
<dbReference type="Pfam" id="PF00067">
    <property type="entry name" value="p450"/>
    <property type="match status" value="1"/>
</dbReference>
<evidence type="ECO:0000259" key="7">
    <source>
        <dbReference type="PROSITE" id="PS50902"/>
    </source>
</evidence>
<sequence>MFPEMHDIASQMVLRWARFGEDDVIDAMSDFTRLTTDTLSLCTMDTRLNSFYKDNLHPFIGAMTSMLIESGNRSGTPGWLTALYRNTNRRFDVDNDTLHQVAREVVERRRRVGQSEKKDLLDAMLNGKDPATGKGLTDQTITDNMITFLMAGHETTACLLGFFFAPVVQDPEAYENVQKEVDSIVGQRPITADDVSRLPYIKACLREALRLYPPSAGFSLTPTGDELTEGPAVLGGKWPVKRKQAVFIVLPGVRRDPAVWGPDMDEFRPERMLDANFKKLPPGCYKPFGNGQRAYIGSEFAMQESILAAAMLFQKFDFNFVDPEYKLTVKQTLTLKPRDLFLRVKLRPGIDVLTLQRDMVYGPSGSKPVTASHEHSRDALGDAPIGLKPFSIFYGSNTGTCQGLADWLEMTAPQRGFQATVLPLDEAKGNLPKDRPVVLITSTMYEGQAPDNGAKFVKWLEDEDNTSLDGVNYAVFGCGSSKKPI</sequence>
<keyword evidence="4" id="KW-0560">Oxidoreductase</keyword>
<dbReference type="SUPFAM" id="SSF52218">
    <property type="entry name" value="Flavoproteins"/>
    <property type="match status" value="1"/>
</dbReference>
<dbReference type="Pfam" id="PF00258">
    <property type="entry name" value="Flavodoxin_1"/>
    <property type="match status" value="1"/>
</dbReference>
<dbReference type="InterPro" id="IPR029039">
    <property type="entry name" value="Flavoprotein-like_sf"/>
</dbReference>
<keyword evidence="5" id="KW-0408">Iron</keyword>
<evidence type="ECO:0000256" key="5">
    <source>
        <dbReference type="ARBA" id="ARBA00023004"/>
    </source>
</evidence>
<dbReference type="PRINTS" id="PR00463">
    <property type="entry name" value="EP450I"/>
</dbReference>
<organism evidence="8 9">
    <name type="scientific">Diaporthe vaccinii</name>
    <dbReference type="NCBI Taxonomy" id="105482"/>
    <lineage>
        <taxon>Eukaryota</taxon>
        <taxon>Fungi</taxon>
        <taxon>Dikarya</taxon>
        <taxon>Ascomycota</taxon>
        <taxon>Pezizomycotina</taxon>
        <taxon>Sordariomycetes</taxon>
        <taxon>Sordariomycetidae</taxon>
        <taxon>Diaporthales</taxon>
        <taxon>Diaporthaceae</taxon>
        <taxon>Diaporthe</taxon>
        <taxon>Diaporthe eres species complex</taxon>
    </lineage>
</organism>
<comment type="caution">
    <text evidence="8">The sequence shown here is derived from an EMBL/GenBank/DDBJ whole genome shotgun (WGS) entry which is preliminary data.</text>
</comment>
<comment type="similarity">
    <text evidence="1">Belongs to the cytochrome P450 family.</text>
</comment>